<evidence type="ECO:0000256" key="2">
    <source>
        <dbReference type="SAM" id="MobiDB-lite"/>
    </source>
</evidence>
<feature type="compositionally biased region" description="Polar residues" evidence="2">
    <location>
        <begin position="883"/>
        <end position="893"/>
    </location>
</feature>
<sequence length="2482" mass="270294">MANPGVGSKFVSVNLNKSYGQPSNSYGGNRPRSGSRGVGSGMVVLSRHQSSIMGVQKTGPKLSVPPPMNLPSLRKEHEGFDSSASVSGAVGSGNIGSGSRPTSSGMGWSKLAPSAFQEKDAGDDHHAKLVGDRQIVNGSNDLSSYSSSDVTSGRASGSVYMPPSARSGTLGAPVVHSSRPSPVVDKAMVLKCEDFPSLQATLSSASGVIQKQHNVSQHRQKQRVTEEAFDQQKDSYSGTSNHVRPQIQSSRPSRSSDESPVGGSGLSSSNTVEKSRKPDTYFLGPLPLAQLKHTSDWADDERDTGHGISNRERDQNTRERDRGYSRNESSWSNDFDFPRVGVMPRASVPNLSEGRGMLDGEGEKVPTMKFARGSTYNRDVRTSSGRGGGYNARDRYSIDQSDRYRGDFFPKSLVPKTSFSLGTRGPAVNDPVYNFVKEKRLSSVKQYLEDPFLKDIISGPGLDGRDPITGGLVGVFKRKKDTSKQADFHDPVRESFEAELERVQKMQEQERQQILDEQTRAVELARKEEEDRERFAREVIERRRRLEEEAREVAWRAEQERFEAIRRAEEQKTAREEEKRRMHMEEERRKEAARKKLLELEAMIARRQSEAKDDKYSTGAAVRDDKMFGLATERDGSMATDVVDWEDGERMVERITNSASSDSSNLTRSIEMGSRPPYTRGGDSVYSDGAKHGNAWRRDVFEHGNSSSFMLHDQDNDNRGPRRDTFGAGRAVSRKDLYDSSGVISGTRSSSKGGFSEPHQLDDFPHLRGHKWNFGGEMDHYSRNSEIDAEYYDNTTDKFGDIGWGQGHPRGSLHPPYPERLYQNFEADGFFSYSRSRHSVRQPRVPPPPSLASIHKNIRGDMENPNSSASLDNEMRYHHPSTENEASLSNVQSETILQEQKVEKALSSRCDSQSSLCVSSPPHSPIHLSDDDLEDSGDSPVLQTAAQGEEFSLSEGAHDFSVAVDRNTNNSGNVSPAEDEEWAIENDEELQEQEVYDEDDGYLKEDEVQEGDDEELASGFLSSPIVQLEEEEGPSGISNGEIVEPDNASAILDDAKKQILETRRLFVRNLPYTASEEDLAEIFGKFGDISEVHLVVDRDSNRSKGIAYVLYKLPEFAVRAFEELDNSMFQGRILHILPAKQQSTVRDASLYLERAPGSILSPSSSSEADAQQYGVVGENNVKRAIIEQGVEAISDPDRVESRSLFVKNLNFSTSDENLKKHFTEKMKEGRIQSAKVKQHLENGKNVSMGFGSIELDSVETATKVCRELQGTILDGHALILQHCNAIAHVQPMMPAVSSGVSQGEVPMNLQFGLFSGPSLIPSPVPAIQVGSIQMPVHIHPQVGSSVTHMHPSQPSFFQFGQLRYASPMSQGILALAPQSVSFVQPPVPAHYSFNQNQESAVNIPASQVSKIHQPESSVMFDDQPGVPKLSNISQDSKPREVTVLAGRQDQENEVLTSHCQADNSILPNSESRSKSLVQDQRQHDMVVKKNSRYAANNNESQGQVQAESTKSQFVPRDPSPTSNGRGKRFIYTVKNSGSRPSFPVSEAPHSDFSGFHKRPRQKFQRTEFRVRENVEMRHTESAVSSENSGMDERLNFNGRMSGYSGRNGVVKKEFGYNRQSKHLVESAGLNSDSSGSRVADSESKTENQPGKEATAKRLTSSLNVSESDSGEGNAKRKSSLVEDVDAPMQSGIVRIFRQTGIEAPSDDDDFIEVRSKRQMLIDRRKQREREIKAKSRIAKASRKPCYVSQNPRAPVYSNKPSIPLVAEAASSVPSTSLVSDGKATSNVEVVSAFKNAIASQPLAPIGTPAHNSDGNAVTRAHSIKPLKNNSVPGIANNGTNLAPGSSLANKSAAMPAYLGSWGSARINQQVMTLTQTQLDDAMKTARFDSHVPCIGDLTTAAIDRSKPSSSILSQDKSFSSTASPLSSLLAGEKIQFGAVTSPTILPSSGRAISIDLGPPDSSRPDASVDHTLSAVESDRSFFEKEQCPDKSCARLDDPEAEAEAEAAASAVAVAAISSDEIVGASPVSTSDTQGFGDGDMGSLASGGGSGNHQSTSQPRGEESLSVALPADLSVETPSLSLWPPLPSPQNSSSQMLSHFAGAPPPLFPCYEMNPMLGAQIFAFSPHDESASTDSQSQKSSMSGSGPLGGWQPCPSGVDPFYGPPAGFTGPFIGPSGGIPGVQGPPHMVVYNHFTPVGQFGQVGLSFMGATYIPSGKQPDWKHHPIPLTTGTSEGDMNNLNIASAQRNPSSTPTPIQHLAPVSPLLPLGSPFAMFDMSQFQPPTDVPVQARWSHVPASHLHSVLPSVPLQQGSHVLNGSRTTAFSSSNTSFCSTNSNSKVHNIVSKNSSRINAGNNGVDGGIHNSSNNQSMNSAHKNQSSTHHHQNSTHQQYLHPTSGYSNLDQREKVSSSSGSGESSGKKVLRLLMKLRNHSNEAGSSECCPTAFKCPFAAQFTDEQWVRKKKPMDILGKCRNSDVVFGLPR</sequence>
<feature type="compositionally biased region" description="Polar residues" evidence="2">
    <location>
        <begin position="2362"/>
        <end position="2375"/>
    </location>
</feature>
<feature type="compositionally biased region" description="Polar residues" evidence="2">
    <location>
        <begin position="1493"/>
        <end position="1512"/>
    </location>
</feature>
<feature type="domain" description="RRM" evidence="3">
    <location>
        <begin position="1202"/>
        <end position="1285"/>
    </location>
</feature>
<feature type="region of interest" description="Disordered" evidence="2">
    <location>
        <begin position="1950"/>
        <end position="1970"/>
    </location>
</feature>
<feature type="compositionally biased region" description="Low complexity" evidence="2">
    <location>
        <begin position="2131"/>
        <end position="2144"/>
    </location>
</feature>
<feature type="compositionally biased region" description="Basic and acidic residues" evidence="2">
    <location>
        <begin position="712"/>
        <end position="725"/>
    </location>
</feature>
<feature type="compositionally biased region" description="Gly residues" evidence="2">
    <location>
        <begin position="2035"/>
        <end position="2050"/>
    </location>
</feature>
<feature type="domain" description="RRM" evidence="3">
    <location>
        <begin position="1063"/>
        <end position="1141"/>
    </location>
</feature>
<feature type="region of interest" description="Disordered" evidence="2">
    <location>
        <begin position="1576"/>
        <end position="1606"/>
    </location>
</feature>
<feature type="compositionally biased region" description="Polar residues" evidence="2">
    <location>
        <begin position="657"/>
        <end position="668"/>
    </location>
</feature>
<name>A0AAD4XCQ4_9MAGN</name>
<feature type="region of interest" description="Disordered" evidence="2">
    <location>
        <begin position="2347"/>
        <end position="2418"/>
    </location>
</feature>
<feature type="compositionally biased region" description="Polar residues" evidence="2">
    <location>
        <begin position="1460"/>
        <end position="1479"/>
    </location>
</feature>
<feature type="compositionally biased region" description="Polar residues" evidence="2">
    <location>
        <begin position="234"/>
        <end position="243"/>
    </location>
</feature>
<dbReference type="PANTHER" id="PTHR31780:SF10">
    <property type="entry name" value="LD36051P"/>
    <property type="match status" value="1"/>
</dbReference>
<feature type="region of interest" description="Disordered" evidence="2">
    <location>
        <begin position="570"/>
        <end position="590"/>
    </location>
</feature>
<dbReference type="SUPFAM" id="SSF54928">
    <property type="entry name" value="RNA-binding domain, RBD"/>
    <property type="match status" value="2"/>
</dbReference>
<dbReference type="FunFam" id="3.30.70.330:FF:000994">
    <property type="entry name" value="RNA-binding (RRM/RBD/RNP motifs) family protein"/>
    <property type="match status" value="1"/>
</dbReference>
<feature type="compositionally biased region" description="Low complexity" evidence="2">
    <location>
        <begin position="244"/>
        <end position="253"/>
    </location>
</feature>
<feature type="compositionally biased region" description="Low complexity" evidence="2">
    <location>
        <begin position="740"/>
        <end position="751"/>
    </location>
</feature>
<protein>
    <recommendedName>
        <fullName evidence="3">RRM domain-containing protein</fullName>
    </recommendedName>
</protein>
<feature type="region of interest" description="Disordered" evidence="2">
    <location>
        <begin position="207"/>
        <end position="336"/>
    </location>
</feature>
<feature type="compositionally biased region" description="Basic and acidic residues" evidence="2">
    <location>
        <begin position="303"/>
        <end position="325"/>
    </location>
</feature>
<feature type="compositionally biased region" description="Polar residues" evidence="2">
    <location>
        <begin position="2392"/>
        <end position="2401"/>
    </location>
</feature>
<dbReference type="InterPro" id="IPR035979">
    <property type="entry name" value="RBD_domain_sf"/>
</dbReference>
<feature type="region of interest" description="Disordered" evidence="2">
    <location>
        <begin position="707"/>
        <end position="762"/>
    </location>
</feature>
<accession>A0AAD4XCQ4</accession>
<feature type="region of interest" description="Disordered" evidence="2">
    <location>
        <begin position="2024"/>
        <end position="2063"/>
    </location>
</feature>
<evidence type="ECO:0000259" key="3">
    <source>
        <dbReference type="PROSITE" id="PS50102"/>
    </source>
</evidence>
<organism evidence="4 5">
    <name type="scientific">Papaver atlanticum</name>
    <dbReference type="NCBI Taxonomy" id="357466"/>
    <lineage>
        <taxon>Eukaryota</taxon>
        <taxon>Viridiplantae</taxon>
        <taxon>Streptophyta</taxon>
        <taxon>Embryophyta</taxon>
        <taxon>Tracheophyta</taxon>
        <taxon>Spermatophyta</taxon>
        <taxon>Magnoliopsida</taxon>
        <taxon>Ranunculales</taxon>
        <taxon>Papaveraceae</taxon>
        <taxon>Papaveroideae</taxon>
        <taxon>Papaver</taxon>
    </lineage>
</organism>
<reference evidence="4" key="1">
    <citation type="submission" date="2022-04" db="EMBL/GenBank/DDBJ databases">
        <title>A functionally conserved STORR gene fusion in Papaver species that diverged 16.8 million years ago.</title>
        <authorList>
            <person name="Catania T."/>
        </authorList>
    </citation>
    <scope>NUCLEOTIDE SEQUENCE</scope>
    <source>
        <strain evidence="4">S-188037</strain>
    </source>
</reference>
<dbReference type="InterPro" id="IPR000504">
    <property type="entry name" value="RRM_dom"/>
</dbReference>
<dbReference type="CDD" id="cd22249">
    <property type="entry name" value="UDM1_RNF168_RNF169-like"/>
    <property type="match status" value="1"/>
</dbReference>
<feature type="region of interest" description="Disordered" evidence="2">
    <location>
        <begin position="2126"/>
        <end position="2149"/>
    </location>
</feature>
<dbReference type="InterPro" id="IPR012677">
    <property type="entry name" value="Nucleotide-bd_a/b_plait_sf"/>
</dbReference>
<feature type="compositionally biased region" description="Basic and acidic residues" evidence="2">
    <location>
        <begin position="873"/>
        <end position="882"/>
    </location>
</feature>
<dbReference type="SMART" id="SM00361">
    <property type="entry name" value="RRM_1"/>
    <property type="match status" value="1"/>
</dbReference>
<feature type="compositionally biased region" description="Low complexity" evidence="2">
    <location>
        <begin position="23"/>
        <end position="47"/>
    </location>
</feature>
<feature type="region of interest" description="Disordered" evidence="2">
    <location>
        <begin position="913"/>
        <end position="940"/>
    </location>
</feature>
<evidence type="ECO:0000313" key="4">
    <source>
        <dbReference type="EMBL" id="KAI3887283.1"/>
    </source>
</evidence>
<feature type="region of interest" description="Disordered" evidence="2">
    <location>
        <begin position="1460"/>
        <end position="1560"/>
    </location>
</feature>
<dbReference type="Proteomes" id="UP001202328">
    <property type="component" value="Unassembled WGS sequence"/>
</dbReference>
<feature type="compositionally biased region" description="Basic and acidic residues" evidence="2">
    <location>
        <begin position="223"/>
        <end position="233"/>
    </location>
</feature>
<feature type="compositionally biased region" description="Low complexity" evidence="2">
    <location>
        <begin position="136"/>
        <end position="153"/>
    </location>
</feature>
<comment type="caution">
    <text evidence="4">The sequence shown here is derived from an EMBL/GenBank/DDBJ whole genome shotgun (WGS) entry which is preliminary data.</text>
</comment>
<feature type="region of interest" description="Disordered" evidence="2">
    <location>
        <begin position="17"/>
        <end position="110"/>
    </location>
</feature>
<feature type="region of interest" description="Disordered" evidence="2">
    <location>
        <begin position="837"/>
        <end position="893"/>
    </location>
</feature>
<gene>
    <name evidence="4" type="ORF">MKW98_031235</name>
</gene>
<feature type="region of interest" description="Disordered" evidence="2">
    <location>
        <begin position="1417"/>
        <end position="1438"/>
    </location>
</feature>
<dbReference type="InterPro" id="IPR003954">
    <property type="entry name" value="RRM_euk-type"/>
</dbReference>
<keyword evidence="5" id="KW-1185">Reference proteome</keyword>
<dbReference type="PANTHER" id="PTHR31780">
    <property type="entry name" value="STRESS RESPONSE PROTEIN NST1-RELATED"/>
    <property type="match status" value="1"/>
</dbReference>
<feature type="region of interest" description="Disordered" evidence="2">
    <location>
        <begin position="132"/>
        <end position="180"/>
    </location>
</feature>
<proteinExistence type="predicted"/>
<dbReference type="Gene3D" id="3.30.70.330">
    <property type="match status" value="2"/>
</dbReference>
<keyword evidence="1" id="KW-0694">RNA-binding</keyword>
<dbReference type="EMBL" id="JAJJMB010012102">
    <property type="protein sequence ID" value="KAI3887283.1"/>
    <property type="molecule type" value="Genomic_DNA"/>
</dbReference>
<feature type="region of interest" description="Disordered" evidence="2">
    <location>
        <begin position="657"/>
        <end position="686"/>
    </location>
</feature>
<dbReference type="InterPro" id="IPR051195">
    <property type="entry name" value="Fungal_stress_NST1"/>
</dbReference>
<dbReference type="SMART" id="SM00360">
    <property type="entry name" value="RRM"/>
    <property type="match status" value="2"/>
</dbReference>
<evidence type="ECO:0000313" key="5">
    <source>
        <dbReference type="Proteomes" id="UP001202328"/>
    </source>
</evidence>
<evidence type="ECO:0000256" key="1">
    <source>
        <dbReference type="PROSITE-ProRule" id="PRU00176"/>
    </source>
</evidence>
<feature type="compositionally biased region" description="Polar residues" evidence="2">
    <location>
        <begin position="1657"/>
        <end position="1667"/>
    </location>
</feature>
<dbReference type="PROSITE" id="PS50102">
    <property type="entry name" value="RRM"/>
    <property type="match status" value="2"/>
</dbReference>
<feature type="region of interest" description="Disordered" evidence="2">
    <location>
        <begin position="1625"/>
        <end position="1683"/>
    </location>
</feature>
<dbReference type="GO" id="GO:0003723">
    <property type="term" value="F:RNA binding"/>
    <property type="evidence" value="ECO:0007669"/>
    <property type="project" value="UniProtKB-UniRule"/>
</dbReference>
<dbReference type="Pfam" id="PF00076">
    <property type="entry name" value="RRM_1"/>
    <property type="match status" value="2"/>
</dbReference>